<accession>A0ABW4XF30</accession>
<keyword evidence="3" id="KW-1185">Reference proteome</keyword>
<dbReference type="EMBL" id="JBHUHP010000030">
    <property type="protein sequence ID" value="MFD2093857.1"/>
    <property type="molecule type" value="Genomic_DNA"/>
</dbReference>
<dbReference type="RefSeq" id="WP_376879974.1">
    <property type="nucleotide sequence ID" value="NZ_JBHUHP010000030.1"/>
</dbReference>
<name>A0ABW4XF30_9ACTN</name>
<evidence type="ECO:0000313" key="2">
    <source>
        <dbReference type="EMBL" id="MFD2093857.1"/>
    </source>
</evidence>
<comment type="caution">
    <text evidence="2">The sequence shown here is derived from an EMBL/GenBank/DDBJ whole genome shotgun (WGS) entry which is preliminary data.</text>
</comment>
<keyword evidence="2" id="KW-0378">Hydrolase</keyword>
<evidence type="ECO:0000313" key="3">
    <source>
        <dbReference type="Proteomes" id="UP001597402"/>
    </source>
</evidence>
<dbReference type="InterPro" id="IPR013320">
    <property type="entry name" value="ConA-like_dom_sf"/>
</dbReference>
<organism evidence="2 3">
    <name type="scientific">Blastococcus deserti</name>
    <dbReference type="NCBI Taxonomy" id="2259033"/>
    <lineage>
        <taxon>Bacteria</taxon>
        <taxon>Bacillati</taxon>
        <taxon>Actinomycetota</taxon>
        <taxon>Actinomycetes</taxon>
        <taxon>Geodermatophilales</taxon>
        <taxon>Geodermatophilaceae</taxon>
        <taxon>Blastococcus</taxon>
    </lineage>
</organism>
<dbReference type="PROSITE" id="PS51762">
    <property type="entry name" value="GH16_2"/>
    <property type="match status" value="1"/>
</dbReference>
<dbReference type="CDD" id="cd00413">
    <property type="entry name" value="Glyco_hydrolase_16"/>
    <property type="match status" value="1"/>
</dbReference>
<dbReference type="Gene3D" id="2.60.120.200">
    <property type="match status" value="1"/>
</dbReference>
<evidence type="ECO:0000259" key="1">
    <source>
        <dbReference type="PROSITE" id="PS51762"/>
    </source>
</evidence>
<dbReference type="InterPro" id="IPR000757">
    <property type="entry name" value="Beta-glucanase-like"/>
</dbReference>
<dbReference type="SUPFAM" id="SSF49899">
    <property type="entry name" value="Concanavalin A-like lectins/glucanases"/>
    <property type="match status" value="1"/>
</dbReference>
<dbReference type="Proteomes" id="UP001597402">
    <property type="component" value="Unassembled WGS sequence"/>
</dbReference>
<dbReference type="GO" id="GO:0016787">
    <property type="term" value="F:hydrolase activity"/>
    <property type="evidence" value="ECO:0007669"/>
    <property type="project" value="UniProtKB-KW"/>
</dbReference>
<protein>
    <submittedName>
        <fullName evidence="2">Glycoside hydrolase family 16 protein</fullName>
    </submittedName>
</protein>
<feature type="domain" description="GH16" evidence="1">
    <location>
        <begin position="61"/>
        <end position="269"/>
    </location>
</feature>
<dbReference type="Pfam" id="PF00722">
    <property type="entry name" value="Glyco_hydro_16"/>
    <property type="match status" value="1"/>
</dbReference>
<sequence>MGNPEVVDPRTRAGYVLDVEDPFPGPELDRRLWLPHHLPQWSSRASSAARYRLDGGHLRLLIEDGQPPWCPEFDDHVRVSSLQTGVRSGPVGSRDGQHRFSAEAVVREAQDDLRLYTPRYGFFELRARVTDDPSTMCAFWMIGVEDRPERSAEICICEIFGRDVGPGSASVGMGVHPFGDPAITDEFAARPVPIDAREFHVYAAEWTPSHVAFFVDGELVTVVGQSPGYPMQFMLGIYAFPGPDGVLPPAAAAREFVVDWFRGYRRGAP</sequence>
<gene>
    <name evidence="2" type="ORF">ACFSHS_20020</name>
</gene>
<proteinExistence type="predicted"/>
<reference evidence="3" key="1">
    <citation type="journal article" date="2019" name="Int. J. Syst. Evol. Microbiol.">
        <title>The Global Catalogue of Microorganisms (GCM) 10K type strain sequencing project: providing services to taxonomists for standard genome sequencing and annotation.</title>
        <authorList>
            <consortium name="The Broad Institute Genomics Platform"/>
            <consortium name="The Broad Institute Genome Sequencing Center for Infectious Disease"/>
            <person name="Wu L."/>
            <person name="Ma J."/>
        </authorList>
    </citation>
    <scope>NUCLEOTIDE SEQUENCE [LARGE SCALE GENOMIC DNA]</scope>
    <source>
        <strain evidence="3">JCM 3338</strain>
    </source>
</reference>